<dbReference type="AlphaFoldDB" id="J9EA29"/>
<dbReference type="Pfam" id="PF03782">
    <property type="entry name" value="AMOP"/>
    <property type="match status" value="1"/>
</dbReference>
<evidence type="ECO:0000259" key="1">
    <source>
        <dbReference type="PROSITE" id="PS50856"/>
    </source>
</evidence>
<dbReference type="PROSITE" id="PS50856">
    <property type="entry name" value="AMOP"/>
    <property type="match status" value="1"/>
</dbReference>
<evidence type="ECO:0000313" key="3">
    <source>
        <dbReference type="Proteomes" id="UP000004810"/>
    </source>
</evidence>
<dbReference type="InterPro" id="IPR057019">
    <property type="entry name" value="F54D1_6-like_Ig-like_2"/>
</dbReference>
<name>J9EA29_WUCBA</name>
<sequence length="239" mass="28328">MRLDIGNVYEWFRNPILKTVMPITWYPRNFTNPDLDYKDYSIRISDDQLYSVQLGLYVIGYREAADDQIKKFRPEHRVLCRLATYTNRNSPDYRWKPQEEKINLYQVEKWYLTDWERTNTLYSYRFGYLKLAPVTANEDTSQHLTHLPSGLVSPPISIHWLWTINNPQFVSSTYSQQDAESRMHFVSTKATEICHDWFAEDGAQYNFIRDTETNASCPCVESQARVDIGRFMPHPRCSQ</sequence>
<dbReference type="InterPro" id="IPR005533">
    <property type="entry name" value="AMOP_dom"/>
</dbReference>
<dbReference type="Pfam" id="PF24464">
    <property type="entry name" value="Ig_F54D1_6_2"/>
    <property type="match status" value="1"/>
</dbReference>
<accession>J9EA29</accession>
<comment type="caution">
    <text evidence="2">The sequence shown here is derived from an EMBL/GenBank/DDBJ whole genome shotgun (WGS) entry which is preliminary data.</text>
</comment>
<organism evidence="2 3">
    <name type="scientific">Wuchereria bancrofti</name>
    <dbReference type="NCBI Taxonomy" id="6293"/>
    <lineage>
        <taxon>Eukaryota</taxon>
        <taxon>Metazoa</taxon>
        <taxon>Ecdysozoa</taxon>
        <taxon>Nematoda</taxon>
        <taxon>Chromadorea</taxon>
        <taxon>Rhabditida</taxon>
        <taxon>Spirurina</taxon>
        <taxon>Spiruromorpha</taxon>
        <taxon>Filarioidea</taxon>
        <taxon>Onchocercidae</taxon>
        <taxon>Wuchereria</taxon>
    </lineage>
</organism>
<feature type="non-terminal residue" evidence="2">
    <location>
        <position position="239"/>
    </location>
</feature>
<dbReference type="Proteomes" id="UP000004810">
    <property type="component" value="Unassembled WGS sequence"/>
</dbReference>
<proteinExistence type="predicted"/>
<evidence type="ECO:0000313" key="2">
    <source>
        <dbReference type="EMBL" id="EJW73847.1"/>
    </source>
</evidence>
<feature type="domain" description="AMOP" evidence="1">
    <location>
        <begin position="186"/>
        <end position="239"/>
    </location>
</feature>
<gene>
    <name evidence="2" type="ORF">WUBG_15244</name>
</gene>
<dbReference type="EMBL" id="ADBV01013300">
    <property type="protein sequence ID" value="EJW73847.1"/>
    <property type="molecule type" value="Genomic_DNA"/>
</dbReference>
<reference evidence="3" key="1">
    <citation type="submission" date="2012-08" db="EMBL/GenBank/DDBJ databases">
        <title>The Genome Sequence of Wuchereria bancrofti.</title>
        <authorList>
            <person name="Nutman T.B."/>
            <person name="Fink D.L."/>
            <person name="Russ C."/>
            <person name="Young S."/>
            <person name="Zeng Q."/>
            <person name="Koehrsen M."/>
            <person name="Alvarado L."/>
            <person name="Berlin A."/>
            <person name="Chapman S.B."/>
            <person name="Chen Z."/>
            <person name="Freedman E."/>
            <person name="Gellesch M."/>
            <person name="Goldberg J."/>
            <person name="Griggs A."/>
            <person name="Gujja S."/>
            <person name="Heilman E.R."/>
            <person name="Heiman D."/>
            <person name="Hepburn T."/>
            <person name="Howarth C."/>
            <person name="Jen D."/>
            <person name="Larson L."/>
            <person name="Lewis B."/>
            <person name="Mehta T."/>
            <person name="Park D."/>
            <person name="Pearson M."/>
            <person name="Roberts A."/>
            <person name="Saif S."/>
            <person name="Shea T."/>
            <person name="Shenoy N."/>
            <person name="Sisk P."/>
            <person name="Stolte C."/>
            <person name="Sykes S."/>
            <person name="Walk T."/>
            <person name="White J."/>
            <person name="Yandava C."/>
            <person name="Haas B."/>
            <person name="Henn M.R."/>
            <person name="Nusbaum C."/>
            <person name="Birren B."/>
        </authorList>
    </citation>
    <scope>NUCLEOTIDE SEQUENCE [LARGE SCALE GENOMIC DNA]</scope>
    <source>
        <strain evidence="3">NA</strain>
    </source>
</reference>
<protein>
    <recommendedName>
        <fullName evidence="1">AMOP domain-containing protein</fullName>
    </recommendedName>
</protein>